<dbReference type="GO" id="GO:0005829">
    <property type="term" value="C:cytosol"/>
    <property type="evidence" value="ECO:0007669"/>
    <property type="project" value="TreeGrafter"/>
</dbReference>
<evidence type="ECO:0000313" key="3">
    <source>
        <dbReference type="Proteomes" id="UP000254263"/>
    </source>
</evidence>
<sequence>MKKVIKTTNAPAAIGPYSQAVLVNNNMLYASGQLGIDPATGDFVSADVSEQTAQVFRNIRAILSEAGLEMKHIVKTTCFLADMGDFAAMNRVYESQFEGDFPARSAVAVKTLPKNGLVEIEIIAIKD</sequence>
<protein>
    <submittedName>
        <fullName evidence="2">Enamine/imine deaminase</fullName>
        <ecNumber evidence="2">3.5.4.-</ecNumber>
    </submittedName>
</protein>
<dbReference type="InterPro" id="IPR035959">
    <property type="entry name" value="RutC-like_sf"/>
</dbReference>
<dbReference type="SUPFAM" id="SSF55298">
    <property type="entry name" value="YjgF-like"/>
    <property type="match status" value="1"/>
</dbReference>
<dbReference type="NCBIfam" id="TIGR00004">
    <property type="entry name" value="Rid family detoxifying hydrolase"/>
    <property type="match status" value="1"/>
</dbReference>
<name>A0A379DIG4_9PORP</name>
<dbReference type="EC" id="3.5.4.-" evidence="2"/>
<dbReference type="InterPro" id="IPR006056">
    <property type="entry name" value="RidA"/>
</dbReference>
<dbReference type="AlphaFoldDB" id="A0A379DIG4"/>
<dbReference type="PANTHER" id="PTHR11803">
    <property type="entry name" value="2-IMINOBUTANOATE/2-IMINOPROPANOATE DEAMINASE RIDA"/>
    <property type="match status" value="1"/>
</dbReference>
<dbReference type="PANTHER" id="PTHR11803:SF59">
    <property type="entry name" value="ENDORIBONUCLEASE"/>
    <property type="match status" value="1"/>
</dbReference>
<dbReference type="GO" id="GO:0019239">
    <property type="term" value="F:deaminase activity"/>
    <property type="evidence" value="ECO:0007669"/>
    <property type="project" value="TreeGrafter"/>
</dbReference>
<dbReference type="Gene3D" id="3.30.1330.40">
    <property type="entry name" value="RutC-like"/>
    <property type="match status" value="1"/>
</dbReference>
<keyword evidence="2" id="KW-0378">Hydrolase</keyword>
<dbReference type="FunFam" id="3.30.1330.40:FF:000001">
    <property type="entry name" value="L-PSP family endoribonuclease"/>
    <property type="match status" value="1"/>
</dbReference>
<accession>A0A379DIG4</accession>
<dbReference type="Pfam" id="PF01042">
    <property type="entry name" value="Ribonuc_L-PSP"/>
    <property type="match status" value="1"/>
</dbReference>
<organism evidence="2 3">
    <name type="scientific">Porphyromonas macacae</name>
    <dbReference type="NCBI Taxonomy" id="28115"/>
    <lineage>
        <taxon>Bacteria</taxon>
        <taxon>Pseudomonadati</taxon>
        <taxon>Bacteroidota</taxon>
        <taxon>Bacteroidia</taxon>
        <taxon>Bacteroidales</taxon>
        <taxon>Porphyromonadaceae</taxon>
        <taxon>Porphyromonas</taxon>
    </lineage>
</organism>
<dbReference type="RefSeq" id="WP_018360511.1">
    <property type="nucleotide sequence ID" value="NZ_UGTI01000001.1"/>
</dbReference>
<comment type="similarity">
    <text evidence="1">Belongs to the RutC family.</text>
</comment>
<dbReference type="Proteomes" id="UP000254263">
    <property type="component" value="Unassembled WGS sequence"/>
</dbReference>
<proteinExistence type="inferred from homology"/>
<dbReference type="InterPro" id="IPR019897">
    <property type="entry name" value="RidA_CS"/>
</dbReference>
<reference evidence="2 3" key="1">
    <citation type="submission" date="2018-06" db="EMBL/GenBank/DDBJ databases">
        <authorList>
            <consortium name="Pathogen Informatics"/>
            <person name="Doyle S."/>
        </authorList>
    </citation>
    <scope>NUCLEOTIDE SEQUENCE [LARGE SCALE GENOMIC DNA]</scope>
    <source>
        <strain evidence="2 3">NCTC13100</strain>
    </source>
</reference>
<gene>
    <name evidence="2" type="primary">yabJ</name>
    <name evidence="2" type="ORF">NCTC13100_00955</name>
</gene>
<evidence type="ECO:0000313" key="2">
    <source>
        <dbReference type="EMBL" id="SUB77813.1"/>
    </source>
</evidence>
<dbReference type="PROSITE" id="PS01094">
    <property type="entry name" value="UPF0076"/>
    <property type="match status" value="1"/>
</dbReference>
<dbReference type="InterPro" id="IPR006175">
    <property type="entry name" value="YjgF/YER057c/UK114"/>
</dbReference>
<evidence type="ECO:0000256" key="1">
    <source>
        <dbReference type="ARBA" id="ARBA00010552"/>
    </source>
</evidence>
<dbReference type="EMBL" id="UGTI01000001">
    <property type="protein sequence ID" value="SUB77813.1"/>
    <property type="molecule type" value="Genomic_DNA"/>
</dbReference>
<dbReference type="CDD" id="cd00448">
    <property type="entry name" value="YjgF_YER057c_UK114_family"/>
    <property type="match status" value="1"/>
</dbReference>